<gene>
    <name evidence="1" type="ORF">SPELUC_LOCUS11006</name>
</gene>
<protein>
    <submittedName>
        <fullName evidence="1">15917_t:CDS:1</fullName>
    </submittedName>
</protein>
<name>A0ACA9P8D4_9GLOM</name>
<sequence>KEASACFTGTGDRKIKGYVIFTERRGGLNVQVKITQGFAQGKKYPYHVHMTKITNGDCNSTGPHLDPSGVGKKPNYVCNPRTPDKCEAGDLSGKHGDLEIDRSGMAKASYFDRFITLQGRENSVVGRSVVIHSAEDRTTRIACADIVMGDCRS</sequence>
<feature type="non-terminal residue" evidence="1">
    <location>
        <position position="1"/>
    </location>
</feature>
<reference evidence="1" key="1">
    <citation type="submission" date="2021-06" db="EMBL/GenBank/DDBJ databases">
        <authorList>
            <person name="Kallberg Y."/>
            <person name="Tangrot J."/>
            <person name="Rosling A."/>
        </authorList>
    </citation>
    <scope>NUCLEOTIDE SEQUENCE</scope>
    <source>
        <strain evidence="1">28 12/20/2015</strain>
    </source>
</reference>
<accession>A0ACA9P8D4</accession>
<keyword evidence="2" id="KW-1185">Reference proteome</keyword>
<comment type="caution">
    <text evidence="1">The sequence shown here is derived from an EMBL/GenBank/DDBJ whole genome shotgun (WGS) entry which is preliminary data.</text>
</comment>
<organism evidence="1 2">
    <name type="scientific">Cetraspora pellucida</name>
    <dbReference type="NCBI Taxonomy" id="1433469"/>
    <lineage>
        <taxon>Eukaryota</taxon>
        <taxon>Fungi</taxon>
        <taxon>Fungi incertae sedis</taxon>
        <taxon>Mucoromycota</taxon>
        <taxon>Glomeromycotina</taxon>
        <taxon>Glomeromycetes</taxon>
        <taxon>Diversisporales</taxon>
        <taxon>Gigasporaceae</taxon>
        <taxon>Cetraspora</taxon>
    </lineage>
</organism>
<dbReference type="Proteomes" id="UP000789366">
    <property type="component" value="Unassembled WGS sequence"/>
</dbReference>
<evidence type="ECO:0000313" key="1">
    <source>
        <dbReference type="EMBL" id="CAG8695790.1"/>
    </source>
</evidence>
<proteinExistence type="predicted"/>
<dbReference type="EMBL" id="CAJVPW010022027">
    <property type="protein sequence ID" value="CAG8695790.1"/>
    <property type="molecule type" value="Genomic_DNA"/>
</dbReference>
<evidence type="ECO:0000313" key="2">
    <source>
        <dbReference type="Proteomes" id="UP000789366"/>
    </source>
</evidence>